<dbReference type="CDD" id="cd02440">
    <property type="entry name" value="AdoMet_MTases"/>
    <property type="match status" value="1"/>
</dbReference>
<gene>
    <name evidence="1" type="primary">ORF145186</name>
</gene>
<reference evidence="1" key="1">
    <citation type="submission" date="2014-12" db="EMBL/GenBank/DDBJ databases">
        <title>Insight into the proteome of Arion vulgaris.</title>
        <authorList>
            <person name="Aradska J."/>
            <person name="Bulat T."/>
            <person name="Smidak R."/>
            <person name="Sarate P."/>
            <person name="Gangsoo J."/>
            <person name="Sialana F."/>
            <person name="Bilban M."/>
            <person name="Lubec G."/>
        </authorList>
    </citation>
    <scope>NUCLEOTIDE SEQUENCE</scope>
    <source>
        <tissue evidence="1">Skin</tissue>
    </source>
</reference>
<dbReference type="GO" id="GO:0005634">
    <property type="term" value="C:nucleus"/>
    <property type="evidence" value="ECO:0007669"/>
    <property type="project" value="TreeGrafter"/>
</dbReference>
<dbReference type="InterPro" id="IPR029063">
    <property type="entry name" value="SAM-dependent_MTases_sf"/>
</dbReference>
<dbReference type="PANTHER" id="PTHR23108">
    <property type="entry name" value="METHYLTRANSFERASE-RELATED"/>
    <property type="match status" value="1"/>
</dbReference>
<dbReference type="EMBL" id="HACG01038045">
    <property type="protein sequence ID" value="CEK84910.1"/>
    <property type="molecule type" value="Transcribed_RNA"/>
</dbReference>
<proteinExistence type="predicted"/>
<dbReference type="SUPFAM" id="SSF53335">
    <property type="entry name" value="S-adenosyl-L-methionine-dependent methyltransferases"/>
    <property type="match status" value="1"/>
</dbReference>
<dbReference type="AlphaFoldDB" id="A0A0B7AYF9"/>
<accession>A0A0B7AYF9</accession>
<protein>
    <recommendedName>
        <fullName evidence="2">Methyltransferase small domain-containing protein</fullName>
    </recommendedName>
</protein>
<evidence type="ECO:0008006" key="2">
    <source>
        <dbReference type="Google" id="ProtNLM"/>
    </source>
</evidence>
<name>A0A0B7AYF9_9EUPU</name>
<sequence length="270" mass="30834">MSSRLLDEDYSQTEENIGKAQHFSLNEERPDYEVLTLEHSMETIIPEVGMQIWSGALLLCDYLIHNHRDLDSSTVLDLGAGTGITSIVAAMFAPHVLCTDYLASIVELSERNWERNRDLLSKRSCDQIVFKILDWSSPAAAASESKYTITSDDLKFIEDATLILAAEVIYDEELTDGFFQTIYNLLMKSPPKTVLLTVERRIIFSTDNQDICSPAYEHFLENLNDLVTVDEGLVYFTSEKMNTTFPLYFQYQRVKELELWQITSQICVSP</sequence>
<evidence type="ECO:0000313" key="1">
    <source>
        <dbReference type="EMBL" id="CEK84910.1"/>
    </source>
</evidence>
<dbReference type="Pfam" id="PF10294">
    <property type="entry name" value="Methyltransf_16"/>
    <property type="match status" value="1"/>
</dbReference>
<dbReference type="InterPro" id="IPR019410">
    <property type="entry name" value="Methyltransf_16"/>
</dbReference>
<dbReference type="PANTHER" id="PTHR23108:SF0">
    <property type="entry name" value="METHYLTRANSFERASE-LIKE PROTEIN 22"/>
    <property type="match status" value="1"/>
</dbReference>
<dbReference type="Gene3D" id="3.40.50.150">
    <property type="entry name" value="Vaccinia Virus protein VP39"/>
    <property type="match status" value="1"/>
</dbReference>
<dbReference type="InterPro" id="IPR038899">
    <property type="entry name" value="METTL22"/>
</dbReference>
<organism evidence="1">
    <name type="scientific">Arion vulgaris</name>
    <dbReference type="NCBI Taxonomy" id="1028688"/>
    <lineage>
        <taxon>Eukaryota</taxon>
        <taxon>Metazoa</taxon>
        <taxon>Spiralia</taxon>
        <taxon>Lophotrochozoa</taxon>
        <taxon>Mollusca</taxon>
        <taxon>Gastropoda</taxon>
        <taxon>Heterobranchia</taxon>
        <taxon>Euthyneura</taxon>
        <taxon>Panpulmonata</taxon>
        <taxon>Eupulmonata</taxon>
        <taxon>Stylommatophora</taxon>
        <taxon>Helicina</taxon>
        <taxon>Arionoidea</taxon>
        <taxon>Arionidae</taxon>
        <taxon>Arion</taxon>
    </lineage>
</organism>
<dbReference type="GO" id="GO:0008276">
    <property type="term" value="F:protein methyltransferase activity"/>
    <property type="evidence" value="ECO:0007669"/>
    <property type="project" value="InterPro"/>
</dbReference>